<feature type="signal peptide" evidence="2">
    <location>
        <begin position="1"/>
        <end position="25"/>
    </location>
</feature>
<proteinExistence type="predicted"/>
<organism evidence="3 4">
    <name type="scientific">Desulfovibrio legallii</name>
    <dbReference type="NCBI Taxonomy" id="571438"/>
    <lineage>
        <taxon>Bacteria</taxon>
        <taxon>Pseudomonadati</taxon>
        <taxon>Thermodesulfobacteriota</taxon>
        <taxon>Desulfovibrionia</taxon>
        <taxon>Desulfovibrionales</taxon>
        <taxon>Desulfovibrionaceae</taxon>
        <taxon>Desulfovibrio</taxon>
    </lineage>
</organism>
<keyword evidence="2" id="KW-0732">Signal</keyword>
<feature type="chain" id="PRO_5011775441" evidence="2">
    <location>
        <begin position="26"/>
        <end position="223"/>
    </location>
</feature>
<evidence type="ECO:0000313" key="3">
    <source>
        <dbReference type="EMBL" id="SDF19643.1"/>
    </source>
</evidence>
<dbReference type="RefSeq" id="WP_092152721.1">
    <property type="nucleotide sequence ID" value="NZ_FNBX01000002.1"/>
</dbReference>
<protein>
    <submittedName>
        <fullName evidence="3">Uncharacterized protein</fullName>
    </submittedName>
</protein>
<keyword evidence="4" id="KW-1185">Reference proteome</keyword>
<evidence type="ECO:0000313" key="4">
    <source>
        <dbReference type="Proteomes" id="UP000199355"/>
    </source>
</evidence>
<feature type="compositionally biased region" description="Low complexity" evidence="1">
    <location>
        <begin position="169"/>
        <end position="201"/>
    </location>
</feature>
<evidence type="ECO:0000256" key="1">
    <source>
        <dbReference type="SAM" id="MobiDB-lite"/>
    </source>
</evidence>
<dbReference type="OrthoDB" id="5461376at2"/>
<dbReference type="EMBL" id="FNBX01000002">
    <property type="protein sequence ID" value="SDF19643.1"/>
    <property type="molecule type" value="Genomic_DNA"/>
</dbReference>
<reference evidence="4" key="1">
    <citation type="submission" date="2016-10" db="EMBL/GenBank/DDBJ databases">
        <authorList>
            <person name="Varghese N."/>
            <person name="Submissions S."/>
        </authorList>
    </citation>
    <scope>NUCLEOTIDE SEQUENCE [LARGE SCALE GENOMIC DNA]</scope>
    <source>
        <strain evidence="4">KHC7</strain>
    </source>
</reference>
<evidence type="ECO:0000256" key="2">
    <source>
        <dbReference type="SAM" id="SignalP"/>
    </source>
</evidence>
<sequence>MRTLCRALLAGLLTLFAGPVPPVSAVEAHDLPPARTAAGQTNLTHIWTEKGGARLYWNTLVDPRQVRMAGARFDDPAAVPELRLAPPSVTPAPRRYRSLRKKVQARKAAPVVAAPKGVGAAALVPPVKSKAEKTATSPSAPAASAGPSAAKGASAVPVVPLSDAASLPYPAPYAAPAQTPGGGAAPAKAAAAASSPTAPDGRSVGALLPPPLTAAQPSGTTPR</sequence>
<feature type="region of interest" description="Disordered" evidence="1">
    <location>
        <begin position="169"/>
        <end position="223"/>
    </location>
</feature>
<dbReference type="Proteomes" id="UP000199355">
    <property type="component" value="Unassembled WGS sequence"/>
</dbReference>
<accession>A0A1G7J434</accession>
<dbReference type="AlphaFoldDB" id="A0A1G7J434"/>
<gene>
    <name evidence="3" type="ORF">SAMN05192586_102181</name>
</gene>
<name>A0A1G7J434_9BACT</name>